<reference evidence="1" key="1">
    <citation type="submission" date="2017-07" db="EMBL/GenBank/DDBJ databases">
        <title>Leptospira spp. isolated from tropical soils.</title>
        <authorList>
            <person name="Thibeaux R."/>
            <person name="Iraola G."/>
            <person name="Ferres I."/>
            <person name="Bierque E."/>
            <person name="Girault D."/>
            <person name="Soupe-Gilbert M.-E."/>
            <person name="Picardeau M."/>
            <person name="Goarant C."/>
        </authorList>
    </citation>
    <scope>NUCLEOTIDE SEQUENCE [LARGE SCALE GENOMIC DNA]</scope>
    <source>
        <strain evidence="1">ATI7-C-A5</strain>
    </source>
</reference>
<gene>
    <name evidence="1" type="ORF">CH379_14330</name>
</gene>
<dbReference type="EMBL" id="NPEF01000158">
    <property type="protein sequence ID" value="PJZ92230.1"/>
    <property type="molecule type" value="Genomic_DNA"/>
</dbReference>
<sequence length="61" mass="6762">MSCSRRIPDLGSIFPFVTSENQKTEGGIFPGKTRTEAVDLRSPGSFRKEFGFLPKGIPILF</sequence>
<accession>A0A2N0BNP7</accession>
<accession>A0A2N0B6R9</accession>
<proteinExistence type="predicted"/>
<protein>
    <submittedName>
        <fullName evidence="1">Uncharacterized protein</fullName>
    </submittedName>
</protein>
<comment type="caution">
    <text evidence="1">The sequence shown here is derived from an EMBL/GenBank/DDBJ whole genome shotgun (WGS) entry which is preliminary data.</text>
</comment>
<evidence type="ECO:0000313" key="1">
    <source>
        <dbReference type="EMBL" id="PJZ92230.1"/>
    </source>
</evidence>
<name>A0A2N0BNP7_9LEPT</name>
<dbReference type="AlphaFoldDB" id="A0A2N0BNP7"/>
<organism evidence="1">
    <name type="scientific">Leptospira ellisii</name>
    <dbReference type="NCBI Taxonomy" id="2023197"/>
    <lineage>
        <taxon>Bacteria</taxon>
        <taxon>Pseudomonadati</taxon>
        <taxon>Spirochaetota</taxon>
        <taxon>Spirochaetia</taxon>
        <taxon>Leptospirales</taxon>
        <taxon>Leptospiraceae</taxon>
        <taxon>Leptospira</taxon>
    </lineage>
</organism>